<dbReference type="OrthoDB" id="2193124at2"/>
<feature type="domain" description="WxL Interacting Protein peptidoglycan binding" evidence="3">
    <location>
        <begin position="45"/>
        <end position="158"/>
    </location>
</feature>
<sequence length="342" mass="37898">MKNRYILFFTILTMCCPIMFGTTVLAIDSQTNDEQTGGLKIRARARLPENQYNPEATYFDLMIGPEDKQEIVIDVTNITPEPVAITASLNNAITNGNGVIEYSSSQTDQVKGLKLTDFAQLSDTNFVIPGEETFQLKVNLDMKKESFDGIVLGGVYLRQTDDEKDSVGNIKHVFNTELAIALRQNEETLPEEISMGAISVGLVNSRTVFKADFINENALIVTDGELEAKVYRKSGNKLLFEKVIEKMKMAPSTQMTLLIPTNGQRLSAGDYVIKATMKTPNGKYEFSEDMTISRDEAKVLNEGDVSIEEDNTFLYVVIGIAAAVVLIIIISAVIVVKRKNQK</sequence>
<keyword evidence="1" id="KW-1133">Transmembrane helix</keyword>
<name>A0A430B2S6_9ENTE</name>
<dbReference type="Proteomes" id="UP000286773">
    <property type="component" value="Unassembled WGS sequence"/>
</dbReference>
<gene>
    <name evidence="5" type="ORF">CBF27_01085</name>
</gene>
<dbReference type="Pfam" id="PF11797">
    <property type="entry name" value="WxLIP_HBD"/>
    <property type="match status" value="1"/>
</dbReference>
<feature type="domain" description="WxL Interacting Protein host binding" evidence="4">
    <location>
        <begin position="169"/>
        <end position="302"/>
    </location>
</feature>
<feature type="chain" id="PRO_5019516223" evidence="2">
    <location>
        <begin position="27"/>
        <end position="342"/>
    </location>
</feature>
<evidence type="ECO:0000256" key="1">
    <source>
        <dbReference type="SAM" id="Phobius"/>
    </source>
</evidence>
<evidence type="ECO:0000256" key="2">
    <source>
        <dbReference type="SAM" id="SignalP"/>
    </source>
</evidence>
<dbReference type="EMBL" id="NGKC01000001">
    <property type="protein sequence ID" value="RSU14608.1"/>
    <property type="molecule type" value="Genomic_DNA"/>
</dbReference>
<proteinExistence type="predicted"/>
<evidence type="ECO:0000259" key="4">
    <source>
        <dbReference type="Pfam" id="PF11797"/>
    </source>
</evidence>
<reference evidence="5 6" key="1">
    <citation type="submission" date="2017-05" db="EMBL/GenBank/DDBJ databases">
        <title>Vagococcus spp. assemblies.</title>
        <authorList>
            <person name="Gulvik C.A."/>
        </authorList>
    </citation>
    <scope>NUCLEOTIDE SEQUENCE [LARGE SCALE GENOMIC DNA]</scope>
    <source>
        <strain evidence="5 6">LMG 24798</strain>
    </source>
</reference>
<keyword evidence="2" id="KW-0732">Signal</keyword>
<dbReference type="InterPro" id="IPR021759">
    <property type="entry name" value="WxLIP_HBD"/>
</dbReference>
<keyword evidence="6" id="KW-1185">Reference proteome</keyword>
<comment type="caution">
    <text evidence="5">The sequence shown here is derived from an EMBL/GenBank/DDBJ whole genome shotgun (WGS) entry which is preliminary data.</text>
</comment>
<keyword evidence="1" id="KW-0812">Transmembrane</keyword>
<dbReference type="Pfam" id="PF06030">
    <property type="entry name" value="WxLIP_PGBD"/>
    <property type="match status" value="1"/>
</dbReference>
<protein>
    <submittedName>
        <fullName evidence="5">Uncharacterized protein</fullName>
    </submittedName>
</protein>
<feature type="signal peptide" evidence="2">
    <location>
        <begin position="1"/>
        <end position="26"/>
    </location>
</feature>
<dbReference type="AlphaFoldDB" id="A0A430B2S6"/>
<feature type="transmembrane region" description="Helical" evidence="1">
    <location>
        <begin position="313"/>
        <end position="336"/>
    </location>
</feature>
<evidence type="ECO:0000313" key="5">
    <source>
        <dbReference type="EMBL" id="RSU14608.1"/>
    </source>
</evidence>
<keyword evidence="1" id="KW-0472">Membrane</keyword>
<organism evidence="5 6">
    <name type="scientific">Vagococcus acidifermentans</name>
    <dbReference type="NCBI Taxonomy" id="564710"/>
    <lineage>
        <taxon>Bacteria</taxon>
        <taxon>Bacillati</taxon>
        <taxon>Bacillota</taxon>
        <taxon>Bacilli</taxon>
        <taxon>Lactobacillales</taxon>
        <taxon>Enterococcaceae</taxon>
        <taxon>Vagococcus</taxon>
    </lineage>
</organism>
<evidence type="ECO:0000313" key="6">
    <source>
        <dbReference type="Proteomes" id="UP000286773"/>
    </source>
</evidence>
<dbReference type="InterPro" id="IPR010317">
    <property type="entry name" value="WxLIP_PGBD"/>
</dbReference>
<evidence type="ECO:0000259" key="3">
    <source>
        <dbReference type="Pfam" id="PF06030"/>
    </source>
</evidence>
<accession>A0A430B2S6</accession>